<accession>A0A7D9IHS8</accession>
<dbReference type="Pfam" id="PF00651">
    <property type="entry name" value="BTB"/>
    <property type="match status" value="1"/>
</dbReference>
<dbReference type="OrthoDB" id="6434269at2759"/>
<dbReference type="Proteomes" id="UP001152795">
    <property type="component" value="Unassembled WGS sequence"/>
</dbReference>
<organism evidence="1 2">
    <name type="scientific">Paramuricea clavata</name>
    <name type="common">Red gorgonian</name>
    <name type="synonym">Violescent sea-whip</name>
    <dbReference type="NCBI Taxonomy" id="317549"/>
    <lineage>
        <taxon>Eukaryota</taxon>
        <taxon>Metazoa</taxon>
        <taxon>Cnidaria</taxon>
        <taxon>Anthozoa</taxon>
        <taxon>Octocorallia</taxon>
        <taxon>Malacalcyonacea</taxon>
        <taxon>Plexauridae</taxon>
        <taxon>Paramuricea</taxon>
    </lineage>
</organism>
<dbReference type="SMART" id="SM00225">
    <property type="entry name" value="BTB"/>
    <property type="match status" value="1"/>
</dbReference>
<gene>
    <name evidence="1" type="ORF">PACLA_8A085070</name>
</gene>
<evidence type="ECO:0000313" key="1">
    <source>
        <dbReference type="EMBL" id="CAB4007886.1"/>
    </source>
</evidence>
<dbReference type="InterPro" id="IPR000210">
    <property type="entry name" value="BTB/POZ_dom"/>
</dbReference>
<dbReference type="InterPro" id="IPR011333">
    <property type="entry name" value="SKP1/BTB/POZ_sf"/>
</dbReference>
<comment type="caution">
    <text evidence="1">The sequence shown here is derived from an EMBL/GenBank/DDBJ whole genome shotgun (WGS) entry which is preliminary data.</text>
</comment>
<keyword evidence="2" id="KW-1185">Reference proteome</keyword>
<proteinExistence type="predicted"/>
<sequence length="283" mass="31817">MAGETKPSSAERNSFTLPWNDSDVILVVQGWELHVHKTILALQSPVFKAMFNGQFREATAERVTLEGKTHKWVLQFLRLLYPANMIRDGKVKISDENVFEILKLADEYQADNVVSQCLAEVNLTNENVLRLLPYAVRHDQSALSRLNEKIGSGISVEKLGKFVPELSDSKAAHEIFVSKGCHLEKAMLKCCRIIEQLLCFIGKRKAAISRNCGHTVKLSEYENAVKCKECVSIYRKMFIDEAANQIVADIQHVQLREMRAKSIGDSIIQVLNMKANTKSGNGI</sequence>
<dbReference type="PANTHER" id="PTHR22744:SF17">
    <property type="entry name" value="BTB DOMAIN-CONTAINING PROTEIN"/>
    <property type="match status" value="1"/>
</dbReference>
<dbReference type="AlphaFoldDB" id="A0A7D9IHS8"/>
<evidence type="ECO:0000313" key="2">
    <source>
        <dbReference type="Proteomes" id="UP001152795"/>
    </source>
</evidence>
<dbReference type="PROSITE" id="PS50097">
    <property type="entry name" value="BTB"/>
    <property type="match status" value="1"/>
</dbReference>
<dbReference type="PANTHER" id="PTHR22744">
    <property type="entry name" value="HELIX LOOP HELIX PROTEIN 21-RELATED"/>
    <property type="match status" value="1"/>
</dbReference>
<name>A0A7D9IHS8_PARCT</name>
<dbReference type="SUPFAM" id="SSF54695">
    <property type="entry name" value="POZ domain"/>
    <property type="match status" value="1"/>
</dbReference>
<reference evidence="1" key="1">
    <citation type="submission" date="2020-04" db="EMBL/GenBank/DDBJ databases">
        <authorList>
            <person name="Alioto T."/>
            <person name="Alioto T."/>
            <person name="Gomez Garrido J."/>
        </authorList>
    </citation>
    <scope>NUCLEOTIDE SEQUENCE</scope>
    <source>
        <strain evidence="1">A484AB</strain>
    </source>
</reference>
<dbReference type="EMBL" id="CACRXK020005947">
    <property type="protein sequence ID" value="CAB4007886.1"/>
    <property type="molecule type" value="Genomic_DNA"/>
</dbReference>
<dbReference type="Gene3D" id="3.30.710.10">
    <property type="entry name" value="Potassium Channel Kv1.1, Chain A"/>
    <property type="match status" value="1"/>
</dbReference>
<dbReference type="CDD" id="cd18186">
    <property type="entry name" value="BTB_POZ_ZBTB_KLHL-like"/>
    <property type="match status" value="1"/>
</dbReference>
<protein>
    <submittedName>
        <fullName evidence="1">Kelch 40a</fullName>
    </submittedName>
</protein>